<feature type="transmembrane region" description="Helical" evidence="2">
    <location>
        <begin position="125"/>
        <end position="146"/>
    </location>
</feature>
<evidence type="ECO:0000313" key="3">
    <source>
        <dbReference type="EMBL" id="QDH80636.1"/>
    </source>
</evidence>
<keyword evidence="2" id="KW-1133">Transmembrane helix</keyword>
<organism evidence="3 4">
    <name type="scientific">Echinicola soli</name>
    <dbReference type="NCBI Taxonomy" id="2591634"/>
    <lineage>
        <taxon>Bacteria</taxon>
        <taxon>Pseudomonadati</taxon>
        <taxon>Bacteroidota</taxon>
        <taxon>Cytophagia</taxon>
        <taxon>Cytophagales</taxon>
        <taxon>Cyclobacteriaceae</taxon>
        <taxon>Echinicola</taxon>
    </lineage>
</organism>
<keyword evidence="2" id="KW-0812">Transmembrane</keyword>
<feature type="transmembrane region" description="Helical" evidence="2">
    <location>
        <begin position="586"/>
        <end position="607"/>
    </location>
</feature>
<feature type="transmembrane region" description="Helical" evidence="2">
    <location>
        <begin position="746"/>
        <end position="766"/>
    </location>
</feature>
<keyword evidence="2" id="KW-0472">Membrane</keyword>
<feature type="transmembrane region" description="Helical" evidence="2">
    <location>
        <begin position="258"/>
        <end position="278"/>
    </location>
</feature>
<dbReference type="OrthoDB" id="666059at2"/>
<feature type="transmembrane region" description="Helical" evidence="2">
    <location>
        <begin position="695"/>
        <end position="714"/>
    </location>
</feature>
<dbReference type="AlphaFoldDB" id="A0A514CLD7"/>
<feature type="transmembrane region" description="Helical" evidence="2">
    <location>
        <begin position="284"/>
        <end position="305"/>
    </location>
</feature>
<feature type="transmembrane region" description="Helical" evidence="2">
    <location>
        <begin position="182"/>
        <end position="202"/>
    </location>
</feature>
<dbReference type="KEGG" id="echi:FKX85_16945"/>
<feature type="transmembrane region" description="Helical" evidence="2">
    <location>
        <begin position="426"/>
        <end position="448"/>
    </location>
</feature>
<gene>
    <name evidence="3" type="ORF">FKX85_16945</name>
</gene>
<sequence>MAENHEKLDILLKKLEVLLEKQEAFSKEVNQLQSEIQQLKGTTTSTAEKEKPQPNIPKTEPKLRPFREQAKSKKAALDWDFPPKPQKSKTDFEKFIGENLANKIGIIIVIIGVAIGAKYTIENHLIGPLTRIIIGYTVGIGLMGFAIKLKEKYENFSAVLLSGAMAIMYFITFAAFSFYGLIGLPVTFILMVIFTAFTVLAALHYDKQVISHIGLVGAYAVPFLLSDGSGNVGFLFSYIAIINAGILVIAIKKYWKALYYSAFGLTWVIYLVWFIFEYDRLDHFGLAMIFLAIFFILFYLAFLAYKFLQKEKFSSADIVMLLSNAFIFYALGYALLADHSEKESFLGVFTLANAIIHFLVSLPIYRRKLADRNLFYLVIGLVLIFITLAFPVQLDGNWVTLLWTGEAALLYWIGRTKQVAFYEKLAYPLMLIAFFSLIQDWSIVYGKYSFEIEANHFTPLINIHFLSSLLFLAGFGWIYWLQSKTDFSPSWKPSKGTVNIISFGIPAILLFSTFYTFLVEINAYWQQLYVRSEVVIGNIGLTTEGSVRNEDILHFKAVWAICYSLFFLSGLAFLNSKKLRSQPLGWVNLVLIAFTLLIFLASGLYALSELRVTYLDPPHPEYFVYGFGNILMRYISFVFVGIAIVAAYLYQRQPFINQPFVMEFDFGLHLTLVWALSSELIHWMDMAGWSKQYKLGLSIFWGIYALTLIGIGIWKNKKYLRIAAIALFGLTLLKLFFYDISHLDTIAKTVVFISLGILLLIISFLYNKFKHIISDETNH</sequence>
<feature type="transmembrane region" description="Helical" evidence="2">
    <location>
        <begin position="209"/>
        <end position="226"/>
    </location>
</feature>
<evidence type="ECO:0000313" key="4">
    <source>
        <dbReference type="Proteomes" id="UP000316614"/>
    </source>
</evidence>
<name>A0A514CLD7_9BACT</name>
<feature type="transmembrane region" description="Helical" evidence="2">
    <location>
        <begin position="100"/>
        <end position="119"/>
    </location>
</feature>
<proteinExistence type="predicted"/>
<protein>
    <submittedName>
        <fullName evidence="3">DUF2339 domain-containing protein</fullName>
    </submittedName>
</protein>
<feature type="transmembrane region" description="Helical" evidence="2">
    <location>
        <begin position="317"/>
        <end position="337"/>
    </location>
</feature>
<feature type="transmembrane region" description="Helical" evidence="2">
    <location>
        <begin position="158"/>
        <end position="176"/>
    </location>
</feature>
<dbReference type="EMBL" id="CP041253">
    <property type="protein sequence ID" value="QDH80636.1"/>
    <property type="molecule type" value="Genomic_DNA"/>
</dbReference>
<accession>A0A514CLD7</accession>
<dbReference type="PANTHER" id="PTHR38434:SF1">
    <property type="entry name" value="BLL2549 PROTEIN"/>
    <property type="match status" value="1"/>
</dbReference>
<dbReference type="Proteomes" id="UP000316614">
    <property type="component" value="Chromosome"/>
</dbReference>
<keyword evidence="4" id="KW-1185">Reference proteome</keyword>
<feature type="transmembrane region" description="Helical" evidence="2">
    <location>
        <begin position="500"/>
        <end position="518"/>
    </location>
</feature>
<feature type="transmembrane region" description="Helical" evidence="2">
    <location>
        <begin position="343"/>
        <end position="362"/>
    </location>
</feature>
<feature type="transmembrane region" description="Helical" evidence="2">
    <location>
        <begin position="460"/>
        <end position="480"/>
    </location>
</feature>
<feature type="region of interest" description="Disordered" evidence="1">
    <location>
        <begin position="38"/>
        <end position="67"/>
    </location>
</feature>
<feature type="transmembrane region" description="Helical" evidence="2">
    <location>
        <begin position="719"/>
        <end position="740"/>
    </location>
</feature>
<dbReference type="Pfam" id="PF10101">
    <property type="entry name" value="DUF2339"/>
    <property type="match status" value="1"/>
</dbReference>
<feature type="transmembrane region" description="Helical" evidence="2">
    <location>
        <begin position="627"/>
        <end position="650"/>
    </location>
</feature>
<feature type="transmembrane region" description="Helical" evidence="2">
    <location>
        <begin position="557"/>
        <end position="574"/>
    </location>
</feature>
<feature type="transmembrane region" description="Helical" evidence="2">
    <location>
        <begin position="662"/>
        <end position="683"/>
    </location>
</feature>
<reference evidence="3 4" key="1">
    <citation type="submission" date="2019-06" db="EMBL/GenBank/DDBJ databases">
        <title>Echinicola alkalisoli sp. nov. isolated from saline soil.</title>
        <authorList>
            <person name="Sun J.-Q."/>
            <person name="Xu L."/>
        </authorList>
    </citation>
    <scope>NUCLEOTIDE SEQUENCE [LARGE SCALE GENOMIC DNA]</scope>
    <source>
        <strain evidence="3 4">LN3S3</strain>
    </source>
</reference>
<dbReference type="RefSeq" id="WP_141615866.1">
    <property type="nucleotide sequence ID" value="NZ_CP041253.1"/>
</dbReference>
<dbReference type="PANTHER" id="PTHR38434">
    <property type="entry name" value="BLL2549 PROTEIN"/>
    <property type="match status" value="1"/>
</dbReference>
<evidence type="ECO:0000256" key="1">
    <source>
        <dbReference type="SAM" id="MobiDB-lite"/>
    </source>
</evidence>
<dbReference type="InterPro" id="IPR019286">
    <property type="entry name" value="DUF2339_TM"/>
</dbReference>
<feature type="transmembrane region" description="Helical" evidence="2">
    <location>
        <begin position="374"/>
        <end position="392"/>
    </location>
</feature>
<feature type="transmembrane region" description="Helical" evidence="2">
    <location>
        <begin position="232"/>
        <end position="251"/>
    </location>
</feature>
<evidence type="ECO:0000256" key="2">
    <source>
        <dbReference type="SAM" id="Phobius"/>
    </source>
</evidence>
<feature type="transmembrane region" description="Helical" evidence="2">
    <location>
        <begin position="398"/>
        <end position="414"/>
    </location>
</feature>